<evidence type="ECO:0000256" key="3">
    <source>
        <dbReference type="ARBA" id="ARBA00022801"/>
    </source>
</evidence>
<evidence type="ECO:0000313" key="8">
    <source>
        <dbReference type="EMBL" id="EGV06305.1"/>
    </source>
</evidence>
<dbReference type="CDD" id="cd07331">
    <property type="entry name" value="M48C_Oma1_like"/>
    <property type="match status" value="1"/>
</dbReference>
<dbReference type="InterPro" id="IPR051156">
    <property type="entry name" value="Mito/Outer_Membr_Metalloprot"/>
</dbReference>
<comment type="caution">
    <text evidence="8">The sequence shown here is derived from an EMBL/GenBank/DDBJ whole genome shotgun (WGS) entry which is preliminary data.</text>
</comment>
<dbReference type="GO" id="GO:0016020">
    <property type="term" value="C:membrane"/>
    <property type="evidence" value="ECO:0007669"/>
    <property type="project" value="TreeGrafter"/>
</dbReference>
<proteinExistence type="inferred from homology"/>
<protein>
    <submittedName>
        <fullName evidence="8">Peptidase, M48 family</fullName>
        <ecNumber evidence="8">3.4.24.-</ecNumber>
    </submittedName>
</protein>
<name>F9Q815_9PAST</name>
<evidence type="ECO:0000256" key="4">
    <source>
        <dbReference type="ARBA" id="ARBA00022833"/>
    </source>
</evidence>
<keyword evidence="1 6" id="KW-0645">Protease</keyword>
<keyword evidence="3 6" id="KW-0378">Hydrolase</keyword>
<dbReference type="STRING" id="1035188.HMPREF9952_0022"/>
<evidence type="ECO:0000256" key="5">
    <source>
        <dbReference type="ARBA" id="ARBA00023049"/>
    </source>
</evidence>
<reference evidence="8 9" key="1">
    <citation type="submission" date="2011-07" db="EMBL/GenBank/DDBJ databases">
        <authorList>
            <person name="Harkins D.M."/>
            <person name="Madupu R."/>
            <person name="Durkin A.S."/>
            <person name="Torralba M."/>
            <person name="Methe B."/>
            <person name="Sutton G.G."/>
            <person name="Nelson K.E."/>
        </authorList>
    </citation>
    <scope>NUCLEOTIDE SEQUENCE [LARGE SCALE GENOMIC DNA]</scope>
    <source>
        <strain evidence="8 9">HK 85</strain>
    </source>
</reference>
<evidence type="ECO:0000259" key="7">
    <source>
        <dbReference type="Pfam" id="PF01435"/>
    </source>
</evidence>
<dbReference type="GO" id="GO:0004222">
    <property type="term" value="F:metalloendopeptidase activity"/>
    <property type="evidence" value="ECO:0007669"/>
    <property type="project" value="InterPro"/>
</dbReference>
<accession>F9Q815</accession>
<dbReference type="GO" id="GO:0046872">
    <property type="term" value="F:metal ion binding"/>
    <property type="evidence" value="ECO:0007669"/>
    <property type="project" value="UniProtKB-KW"/>
</dbReference>
<dbReference type="Pfam" id="PF01435">
    <property type="entry name" value="Peptidase_M48"/>
    <property type="match status" value="1"/>
</dbReference>
<gene>
    <name evidence="8" type="ORF">HMPREF9952_0022</name>
</gene>
<dbReference type="PANTHER" id="PTHR22726">
    <property type="entry name" value="METALLOENDOPEPTIDASE OMA1"/>
    <property type="match status" value="1"/>
</dbReference>
<dbReference type="Proteomes" id="UP000006235">
    <property type="component" value="Unassembled WGS sequence"/>
</dbReference>
<dbReference type="AlphaFoldDB" id="F9Q815"/>
<dbReference type="InterPro" id="IPR001915">
    <property type="entry name" value="Peptidase_M48"/>
</dbReference>
<dbReference type="PANTHER" id="PTHR22726:SF1">
    <property type="entry name" value="METALLOENDOPEPTIDASE OMA1, MITOCHONDRIAL"/>
    <property type="match status" value="1"/>
</dbReference>
<comment type="similarity">
    <text evidence="6">Belongs to the peptidase M48 family.</text>
</comment>
<keyword evidence="5 6" id="KW-0482">Metalloprotease</keyword>
<dbReference type="EMBL" id="AFUV01000008">
    <property type="protein sequence ID" value="EGV06305.1"/>
    <property type="molecule type" value="Genomic_DNA"/>
</dbReference>
<evidence type="ECO:0000313" key="9">
    <source>
        <dbReference type="Proteomes" id="UP000006235"/>
    </source>
</evidence>
<dbReference type="EC" id="3.4.24.-" evidence="8"/>
<evidence type="ECO:0000256" key="1">
    <source>
        <dbReference type="ARBA" id="ARBA00022670"/>
    </source>
</evidence>
<keyword evidence="2" id="KW-0479">Metal-binding</keyword>
<dbReference type="Gene3D" id="3.30.2010.10">
    <property type="entry name" value="Metalloproteases ('zincins'), catalytic domain"/>
    <property type="match status" value="1"/>
</dbReference>
<sequence>MILLWLILKAIFIHVFFVTNRQGIFMKKRILTGWLALGLASGVLVACADSASINQQAASSYRQEMGRIQSQGGVDTSSPTAIRINKVFKRMVPYANKMNHTGQAFSWQMTVIKSKELNAWAMPGGKMAFYTGLVERLNLNDDEIATVMGHEMAHALKEHGKAKANFSTFSSIASGLGGAALSVVVGADVTSLVNLTADFALDKPYSRSAETEADEEGLMLMAAAGYNPQAAPGLWDKMQQAGGGQGALSALLSTHPSDAARRENLQRLLPQAMNIYQSAPKADL</sequence>
<evidence type="ECO:0000256" key="2">
    <source>
        <dbReference type="ARBA" id="ARBA00022723"/>
    </source>
</evidence>
<evidence type="ECO:0000256" key="6">
    <source>
        <dbReference type="RuleBase" id="RU003983"/>
    </source>
</evidence>
<keyword evidence="4 6" id="KW-0862">Zinc</keyword>
<comment type="cofactor">
    <cofactor evidence="6">
        <name>Zn(2+)</name>
        <dbReference type="ChEBI" id="CHEBI:29105"/>
    </cofactor>
    <text evidence="6">Binds 1 zinc ion per subunit.</text>
</comment>
<feature type="domain" description="Peptidase M48" evidence="7">
    <location>
        <begin position="83"/>
        <end position="267"/>
    </location>
</feature>
<dbReference type="GO" id="GO:0051603">
    <property type="term" value="P:proteolysis involved in protein catabolic process"/>
    <property type="evidence" value="ECO:0007669"/>
    <property type="project" value="TreeGrafter"/>
</dbReference>
<organism evidence="8 9">
    <name type="scientific">Haemophilus pittmaniae HK 85</name>
    <dbReference type="NCBI Taxonomy" id="1035188"/>
    <lineage>
        <taxon>Bacteria</taxon>
        <taxon>Pseudomonadati</taxon>
        <taxon>Pseudomonadota</taxon>
        <taxon>Gammaproteobacteria</taxon>
        <taxon>Pasteurellales</taxon>
        <taxon>Pasteurellaceae</taxon>
        <taxon>Haemophilus</taxon>
    </lineage>
</organism>